<sequence length="97" mass="11151">MDSFSRRKGKERAVLDQSVENPFIVRLKAPVGETEEERIRRVRALQDAQRVSREIDESLQEAKKHLDRRRRGIRILLLGQAESGKVLAMPTTLIDVS</sequence>
<organism evidence="1 2">
    <name type="scientific">Paramarasmius palmivorus</name>
    <dbReference type="NCBI Taxonomy" id="297713"/>
    <lineage>
        <taxon>Eukaryota</taxon>
        <taxon>Fungi</taxon>
        <taxon>Dikarya</taxon>
        <taxon>Basidiomycota</taxon>
        <taxon>Agaricomycotina</taxon>
        <taxon>Agaricomycetes</taxon>
        <taxon>Agaricomycetidae</taxon>
        <taxon>Agaricales</taxon>
        <taxon>Marasmiineae</taxon>
        <taxon>Marasmiaceae</taxon>
        <taxon>Paramarasmius</taxon>
    </lineage>
</organism>
<accession>A0AAW0BXD6</accession>
<name>A0AAW0BXD6_9AGAR</name>
<gene>
    <name evidence="1" type="ORF">VNI00_013957</name>
</gene>
<reference evidence="1 2" key="1">
    <citation type="submission" date="2024-01" db="EMBL/GenBank/DDBJ databases">
        <title>A draft genome for a cacao thread blight-causing isolate of Paramarasmius palmivorus.</title>
        <authorList>
            <person name="Baruah I.K."/>
            <person name="Bukari Y."/>
            <person name="Amoako-Attah I."/>
            <person name="Meinhardt L.W."/>
            <person name="Bailey B.A."/>
            <person name="Cohen S.P."/>
        </authorList>
    </citation>
    <scope>NUCLEOTIDE SEQUENCE [LARGE SCALE GENOMIC DNA]</scope>
    <source>
        <strain evidence="1 2">GH-12</strain>
    </source>
</reference>
<dbReference type="Gene3D" id="3.40.50.300">
    <property type="entry name" value="P-loop containing nucleotide triphosphate hydrolases"/>
    <property type="match status" value="1"/>
</dbReference>
<evidence type="ECO:0000313" key="1">
    <source>
        <dbReference type="EMBL" id="KAK7030849.1"/>
    </source>
</evidence>
<proteinExistence type="predicted"/>
<dbReference type="AlphaFoldDB" id="A0AAW0BXD6"/>
<dbReference type="EMBL" id="JAYKXP010000074">
    <property type="protein sequence ID" value="KAK7030849.1"/>
    <property type="molecule type" value="Genomic_DNA"/>
</dbReference>
<protein>
    <submittedName>
        <fullName evidence="1">Uncharacterized protein</fullName>
    </submittedName>
</protein>
<dbReference type="Proteomes" id="UP001383192">
    <property type="component" value="Unassembled WGS sequence"/>
</dbReference>
<dbReference type="InterPro" id="IPR027417">
    <property type="entry name" value="P-loop_NTPase"/>
</dbReference>
<comment type="caution">
    <text evidence="1">The sequence shown here is derived from an EMBL/GenBank/DDBJ whole genome shotgun (WGS) entry which is preliminary data.</text>
</comment>
<keyword evidence="2" id="KW-1185">Reference proteome</keyword>
<evidence type="ECO:0000313" key="2">
    <source>
        <dbReference type="Proteomes" id="UP001383192"/>
    </source>
</evidence>